<comment type="caution">
    <text evidence="1">The sequence shown here is derived from an EMBL/GenBank/DDBJ whole genome shotgun (WGS) entry which is preliminary data.</text>
</comment>
<dbReference type="Proteomes" id="UP000186817">
    <property type="component" value="Unassembled WGS sequence"/>
</dbReference>
<evidence type="ECO:0000313" key="1">
    <source>
        <dbReference type="EMBL" id="OLP82543.1"/>
    </source>
</evidence>
<dbReference type="EMBL" id="LSRX01001183">
    <property type="protein sequence ID" value="OLP82543.1"/>
    <property type="molecule type" value="Genomic_DNA"/>
</dbReference>
<reference evidence="1 2" key="1">
    <citation type="submission" date="2016-02" db="EMBL/GenBank/DDBJ databases">
        <title>Genome analysis of coral dinoflagellate symbionts highlights evolutionary adaptations to a symbiotic lifestyle.</title>
        <authorList>
            <person name="Aranda M."/>
            <person name="Li Y."/>
            <person name="Liew Y.J."/>
            <person name="Baumgarten S."/>
            <person name="Simakov O."/>
            <person name="Wilson M."/>
            <person name="Piel J."/>
            <person name="Ashoor H."/>
            <person name="Bougouffa S."/>
            <person name="Bajic V.B."/>
            <person name="Ryu T."/>
            <person name="Ravasi T."/>
            <person name="Bayer T."/>
            <person name="Micklem G."/>
            <person name="Kim H."/>
            <person name="Bhak J."/>
            <person name="Lajeunesse T.C."/>
            <person name="Voolstra C.R."/>
        </authorList>
    </citation>
    <scope>NUCLEOTIDE SEQUENCE [LARGE SCALE GENOMIC DNA]</scope>
    <source>
        <strain evidence="1 2">CCMP2467</strain>
    </source>
</reference>
<dbReference type="AlphaFoldDB" id="A0A1Q9CHY2"/>
<organism evidence="1 2">
    <name type="scientific">Symbiodinium microadriaticum</name>
    <name type="common">Dinoflagellate</name>
    <name type="synonym">Zooxanthella microadriatica</name>
    <dbReference type="NCBI Taxonomy" id="2951"/>
    <lineage>
        <taxon>Eukaryota</taxon>
        <taxon>Sar</taxon>
        <taxon>Alveolata</taxon>
        <taxon>Dinophyceae</taxon>
        <taxon>Suessiales</taxon>
        <taxon>Symbiodiniaceae</taxon>
        <taxon>Symbiodinium</taxon>
    </lineage>
</organism>
<gene>
    <name evidence="1" type="ORF">AK812_SmicGene36794</name>
</gene>
<name>A0A1Q9CHY2_SYMMI</name>
<evidence type="ECO:0000313" key="2">
    <source>
        <dbReference type="Proteomes" id="UP000186817"/>
    </source>
</evidence>
<protein>
    <submittedName>
        <fullName evidence="1">Uncharacterized protein</fullName>
    </submittedName>
</protein>
<keyword evidence="2" id="KW-1185">Reference proteome</keyword>
<sequence length="232" mass="23975">MLEFTVRSKKTRLFVGGGEDRSCDGKLRKKPSQLSEEALAAVAVGSLGSDPQNFGHLLLEAAAGEVLPPRGPGLLLLQLPEDGEDIEYSVEATILNPAEIAAPEAFQIASAQPAATSHRSPQNSSTLTPALLDMVETASFPITKGLALLSVATEEVLAPGGEVEPAFAGDVIRTIGVSKNQGVPVVLCDEGVGHIGIGQDLPKGAKLVKARSAAQPGLAMFPGPPLRPMAAF</sequence>
<proteinExistence type="predicted"/>
<accession>A0A1Q9CHY2</accession>
<dbReference type="OrthoDB" id="10550015at2759"/>